<accession>A0A7M4DLA2</accession>
<protein>
    <submittedName>
        <fullName evidence="2">Transglutaminase-like superfamily protein</fullName>
    </submittedName>
</protein>
<feature type="domain" description="Transglutaminase-like" evidence="1">
    <location>
        <begin position="167"/>
        <end position="235"/>
    </location>
</feature>
<dbReference type="Pfam" id="PF08379">
    <property type="entry name" value="Bact_transglu_N"/>
    <property type="match status" value="1"/>
</dbReference>
<dbReference type="PANTHER" id="PTHR33490:SF6">
    <property type="entry name" value="SLL1049 PROTEIN"/>
    <property type="match status" value="1"/>
</dbReference>
<proteinExistence type="predicted"/>
<organism evidence="2 3">
    <name type="scientific">Occultella aeris</name>
    <dbReference type="NCBI Taxonomy" id="2761496"/>
    <lineage>
        <taxon>Bacteria</taxon>
        <taxon>Bacillati</taxon>
        <taxon>Actinomycetota</taxon>
        <taxon>Actinomycetes</taxon>
        <taxon>Micrococcales</taxon>
        <taxon>Ruaniaceae</taxon>
        <taxon>Occultella</taxon>
    </lineage>
</organism>
<dbReference type="InterPro" id="IPR038765">
    <property type="entry name" value="Papain-like_cys_pep_sf"/>
</dbReference>
<dbReference type="AlphaFoldDB" id="A0A7M4DLA2"/>
<name>A0A7M4DLA2_9MICO</name>
<dbReference type="InterPro" id="IPR013589">
    <property type="entry name" value="Bac_transglu_N"/>
</dbReference>
<dbReference type="InterPro" id="IPR002931">
    <property type="entry name" value="Transglutaminase-like"/>
</dbReference>
<evidence type="ECO:0000313" key="2">
    <source>
        <dbReference type="EMBL" id="VZO38034.1"/>
    </source>
</evidence>
<sequence length="280" mass="30340">MSRLHIVHTTHYTYARTVSASYNEARMRPANLPGQTVLESRLTATPSTFSTEYRDYWGATVTAFETLTAHDELVVVSESRVDVSPVLLGGATAGWDTLRAPDLVDRMSEFLAVTTATEPDEELRELARAHADGATPQDAALAVCGALREAVEYVPGVTGVHTRAVEAWQARKGVCQDLAHLAAGTLRSVGIPTRYVSGYLHPRTTSAEIGVAVTGESHAWIEYWCGDWFGYDPTNLITPAGHHVVVGRGREYADVTPIRGVYAGGGTSTQQVEVRITQET</sequence>
<dbReference type="SMART" id="SM00460">
    <property type="entry name" value="TGc"/>
    <property type="match status" value="1"/>
</dbReference>
<dbReference type="EMBL" id="CACRYJ010000044">
    <property type="protein sequence ID" value="VZO38034.1"/>
    <property type="molecule type" value="Genomic_DNA"/>
</dbReference>
<dbReference type="Gene3D" id="3.10.620.30">
    <property type="match status" value="1"/>
</dbReference>
<evidence type="ECO:0000313" key="3">
    <source>
        <dbReference type="Proteomes" id="UP000419743"/>
    </source>
</evidence>
<reference evidence="2 3" key="1">
    <citation type="submission" date="2019-11" db="EMBL/GenBank/DDBJ databases">
        <authorList>
            <person name="Criscuolo A."/>
        </authorList>
    </citation>
    <scope>NUCLEOTIDE SEQUENCE [LARGE SCALE GENOMIC DNA]</scope>
    <source>
        <strain evidence="2">CIP111667</strain>
    </source>
</reference>
<dbReference type="Proteomes" id="UP000419743">
    <property type="component" value="Unassembled WGS sequence"/>
</dbReference>
<comment type="caution">
    <text evidence="2">The sequence shown here is derived from an EMBL/GenBank/DDBJ whole genome shotgun (WGS) entry which is preliminary data.</text>
</comment>
<keyword evidence="3" id="KW-1185">Reference proteome</keyword>
<gene>
    <name evidence="2" type="ORF">HALOF300_02919</name>
</gene>
<dbReference type="RefSeq" id="WP_156741645.1">
    <property type="nucleotide sequence ID" value="NZ_CACRYJ010000044.1"/>
</dbReference>
<evidence type="ECO:0000259" key="1">
    <source>
        <dbReference type="SMART" id="SM00460"/>
    </source>
</evidence>
<dbReference type="SUPFAM" id="SSF54001">
    <property type="entry name" value="Cysteine proteinases"/>
    <property type="match status" value="1"/>
</dbReference>
<dbReference type="Pfam" id="PF01841">
    <property type="entry name" value="Transglut_core"/>
    <property type="match status" value="1"/>
</dbReference>
<dbReference type="PANTHER" id="PTHR33490">
    <property type="entry name" value="BLR5614 PROTEIN-RELATED"/>
    <property type="match status" value="1"/>
</dbReference>